<dbReference type="OrthoDB" id="3514174at2"/>
<dbReference type="PANTHER" id="PTHR12993:SF28">
    <property type="entry name" value="LMBE FAMILY PROTEIN"/>
    <property type="match status" value="1"/>
</dbReference>
<dbReference type="GO" id="GO:0016811">
    <property type="term" value="F:hydrolase activity, acting on carbon-nitrogen (but not peptide) bonds, in linear amides"/>
    <property type="evidence" value="ECO:0007669"/>
    <property type="project" value="TreeGrafter"/>
</dbReference>
<dbReference type="Pfam" id="PF02585">
    <property type="entry name" value="PIG-L"/>
    <property type="match status" value="1"/>
</dbReference>
<dbReference type="GO" id="GO:0016137">
    <property type="term" value="P:glycoside metabolic process"/>
    <property type="evidence" value="ECO:0007669"/>
    <property type="project" value="UniProtKB-ARBA"/>
</dbReference>
<reference evidence="2 3" key="1">
    <citation type="submission" date="2016-06" db="EMBL/GenBank/DDBJ databases">
        <title>Complete genome sequence of a saline-alkali tolerant type strain Dietzia timorensis ID05-A0528T.</title>
        <authorList>
            <person name="Wu X."/>
        </authorList>
    </citation>
    <scope>NUCLEOTIDE SEQUENCE [LARGE SCALE GENOMIC DNA]</scope>
    <source>
        <strain evidence="2 3">ID05-A0528</strain>
    </source>
</reference>
<accession>A0A173LH97</accession>
<dbReference type="RefSeq" id="WP_067478357.1">
    <property type="nucleotide sequence ID" value="NZ_CP015961.1"/>
</dbReference>
<dbReference type="STRING" id="499555.BJL86_0433"/>
<dbReference type="AlphaFoldDB" id="A0A173LH97"/>
<dbReference type="SUPFAM" id="SSF102588">
    <property type="entry name" value="LmbE-like"/>
    <property type="match status" value="1"/>
</dbReference>
<dbReference type="InterPro" id="IPR024078">
    <property type="entry name" value="LmbE-like_dom_sf"/>
</dbReference>
<evidence type="ECO:0000313" key="3">
    <source>
        <dbReference type="Proteomes" id="UP000186104"/>
    </source>
</evidence>
<organism evidence="2 3">
    <name type="scientific">Dietzia timorensis</name>
    <dbReference type="NCBI Taxonomy" id="499555"/>
    <lineage>
        <taxon>Bacteria</taxon>
        <taxon>Bacillati</taxon>
        <taxon>Actinomycetota</taxon>
        <taxon>Actinomycetes</taxon>
        <taxon>Mycobacteriales</taxon>
        <taxon>Dietziaceae</taxon>
        <taxon>Dietzia</taxon>
    </lineage>
</organism>
<keyword evidence="3" id="KW-1185">Reference proteome</keyword>
<sequence>MLEEFSLDGIETALCVVAHPDDVEYGTSAAMAAWIDRGVEVHYLLLTSGEAGMQRPPEEIGPLRAKEQRNACDAVGVKSLEILDFPDGMLEYSLEMRKAIARVIRRIRPNVVLTMTWDVEPSWGLNQADHRAAGLAAADAVRDADNTWVFPELAAEEGLEKWGTDWLLVAGSATPTHFVDVTGEPLERGIASLEAHAEYLAALPDHPAPRDMLTEISAETGKAGGGVAAAIGFRAFEV</sequence>
<proteinExistence type="predicted"/>
<dbReference type="EMBL" id="CP015961">
    <property type="protein sequence ID" value="ANI91243.1"/>
    <property type="molecule type" value="Genomic_DNA"/>
</dbReference>
<dbReference type="Gene3D" id="3.40.50.10320">
    <property type="entry name" value="LmbE-like"/>
    <property type="match status" value="1"/>
</dbReference>
<protein>
    <submittedName>
        <fullName evidence="2">Diacetylchitobiose deacetylase</fullName>
    </submittedName>
</protein>
<dbReference type="KEGG" id="dtm:BJL86_0433"/>
<evidence type="ECO:0000256" key="1">
    <source>
        <dbReference type="ARBA" id="ARBA00022833"/>
    </source>
</evidence>
<dbReference type="InterPro" id="IPR003737">
    <property type="entry name" value="GlcNAc_PI_deacetylase-related"/>
</dbReference>
<dbReference type="Proteomes" id="UP000186104">
    <property type="component" value="Chromosome"/>
</dbReference>
<dbReference type="PANTHER" id="PTHR12993">
    <property type="entry name" value="N-ACETYLGLUCOSAMINYL-PHOSPHATIDYLINOSITOL DE-N-ACETYLASE-RELATED"/>
    <property type="match status" value="1"/>
</dbReference>
<gene>
    <name evidence="2" type="ORF">BJL86_0433</name>
</gene>
<name>A0A173LH97_9ACTN</name>
<keyword evidence="1" id="KW-0862">Zinc</keyword>
<evidence type="ECO:0000313" key="2">
    <source>
        <dbReference type="EMBL" id="ANI91243.1"/>
    </source>
</evidence>